<dbReference type="VEuPathDB" id="TrichDB:TRFO_34619"/>
<comment type="caution">
    <text evidence="1">The sequence shown here is derived from an EMBL/GenBank/DDBJ whole genome shotgun (WGS) entry which is preliminary data.</text>
</comment>
<dbReference type="RefSeq" id="XP_068352145.1">
    <property type="nucleotide sequence ID" value="XM_068509761.1"/>
</dbReference>
<sequence length="1606" mass="184446">MNSHDIINKLITNACLRSQLVADSAIDSLIRLSRKNPNLIIDHIENFLKSPQKITVRLLNIYCLLFRSLIDQQNPINENHEILNSTENPNHEIESNIEMKNESNIESEPLSEKQITLCKIFKSLHSLYNKVKSIECFQEWDQLCKEFITSSGIAKNVFEKAIPMKSVCSFITLNYCAEFATDEILNRLKNCFDQLIYINSYYYIRLISKLAEKATQPSNFLSFNFKFVLTHFLENPNDLNSLECLQFIIKNISPSACLLNIHQYVKKLCEINLSNQNFTNFEEKQKIIITIENLLLAFCFDTEILKDTIEFLLRNASITFSNENPTHNTTSNNQNMNLNSQNSLNLSFSELNLTGFPIDSFSVSQRCLSEVYLASVENLINLCENNIDVILSILLMNIDTQRSTLIFNIILEMIYSPNIKLTEEQMLMLISSISAVTSKKLINSSLCKLSIELLKYPVLAETDVIALATYLVNASLSMKNSFYLTQIVSINPTYHQIVFELLTEFLFDESKIALLPSLLQIIDIFIMNSNNENLQITNLENINENSQELNKKKFAVHQNPEEEDNSEKMLHPLVPILMKKSINEKSLFLLRILSCLMSLGSTNSFVPAMIRNLSIFFDFTFPLAFDEIKILLDSVSRCINSNSEFPSIIMSLLSNIMKLINDRQFRISLCSAIIHDVDVGTIAGHCQHCLHIFDTIVPFLPVDVAAANIEKIFKVINFDLHSTTTDKNDSVLYSFASVLGSISGRNEALILPLIKTWRTMKSNVSFPVGKRNLPIPFHFIASTLAYVARDIDVPILMKTANTELFPLLIQLMKKKEVHPSYCLNALIELCKRLTFHKVPSNFVLKEFDFLFKYVLNIFLNYKQKQMFVPCLAAFRYLIQVPPCLNATQRGVLREKVVIPSFIIFAMNDNLMFTELRGLLLAILCVIPDSSTLMALLGSLMPNISHHDVLYLVWRILTLFNNNSSESNSSIKFYKNVDIQRIPILPKIIADLIGASYNEDERNTAQQCINVIYRIDRNTKDNSQPINNFPLSSLTKNLQQNVSNENIDIKEIEIKDSYEIGQILNMFNKQELASVVTYAIEGMKKNHNFAIQYSFVLSQVLKHTGNQLTEFREGLITDIVQGTIESSAEFIQELILHFPDLFVKIVLHTGYKYSTTTVVSKLFSEIQCIEFFLQQLCILLLEIPDDDNLIGQIFFFISFLFDSKPEDEYLIPKIHIYQVISSLLIYGFSARMFKQNELYLPSIYQILFDKQQKNSLVNEKQVHLFQQMFYKCIHKEKIDSKIDYSNIGIKSEKYFDYKEAIDLLIDDDKSLLVDVMNFLMSTCQLNQYKVSSGIAMFCGEVLNHLDDLSEKSAITNLYFSTLLSFVSLFDNLTCIVALNEITKLFQKPELLQSFPIQYVSRVFQVSLKMCSSESSKVISSIIVCMFQCCSIFNDKITKKMDDILFEIISEIFKKDFFNDICEQFIDSEKINSNKELNQNINMPNLLIKIIKDENEFSYKYKILYNLLEHHPNEKIAKVSTNNIKDIKIEIDDKNNDIIRSIFQKCIDSSINWMIGASLNMMKTLSFEVLQEFSENIFSLLDHSDDFVSSSAASIIPELLPLSNNSRE</sequence>
<organism evidence="1 2">
    <name type="scientific">Tritrichomonas foetus</name>
    <dbReference type="NCBI Taxonomy" id="1144522"/>
    <lineage>
        <taxon>Eukaryota</taxon>
        <taxon>Metamonada</taxon>
        <taxon>Parabasalia</taxon>
        <taxon>Tritrichomonadida</taxon>
        <taxon>Tritrichomonadidae</taxon>
        <taxon>Tritrichomonas</taxon>
    </lineage>
</organism>
<dbReference type="GeneID" id="94844465"/>
<proteinExistence type="predicted"/>
<evidence type="ECO:0000313" key="2">
    <source>
        <dbReference type="Proteomes" id="UP000179807"/>
    </source>
</evidence>
<dbReference type="InterPro" id="IPR016024">
    <property type="entry name" value="ARM-type_fold"/>
</dbReference>
<dbReference type="EMBL" id="MLAK01001027">
    <property type="protein sequence ID" value="OHS99008.1"/>
    <property type="molecule type" value="Genomic_DNA"/>
</dbReference>
<evidence type="ECO:0000313" key="1">
    <source>
        <dbReference type="EMBL" id="OHS99008.1"/>
    </source>
</evidence>
<accession>A0A1J4JII9</accession>
<reference evidence="1" key="1">
    <citation type="submission" date="2016-10" db="EMBL/GenBank/DDBJ databases">
        <authorList>
            <person name="Benchimol M."/>
            <person name="Almeida L.G."/>
            <person name="Vasconcelos A.T."/>
            <person name="Perreira-Neves A."/>
            <person name="Rosa I.A."/>
            <person name="Tasca T."/>
            <person name="Bogo M.R."/>
            <person name="de Souza W."/>
        </authorList>
    </citation>
    <scope>NUCLEOTIDE SEQUENCE [LARGE SCALE GENOMIC DNA]</scope>
    <source>
        <strain evidence="1">K</strain>
    </source>
</reference>
<dbReference type="Proteomes" id="UP000179807">
    <property type="component" value="Unassembled WGS sequence"/>
</dbReference>
<keyword evidence="2" id="KW-1185">Reference proteome</keyword>
<name>A0A1J4JII9_9EUKA</name>
<protein>
    <submittedName>
        <fullName evidence="1">Uncharacterized protein</fullName>
    </submittedName>
</protein>
<dbReference type="SUPFAM" id="SSF48371">
    <property type="entry name" value="ARM repeat"/>
    <property type="match status" value="1"/>
</dbReference>
<gene>
    <name evidence="1" type="ORF">TRFO_34619</name>
</gene>